<reference evidence="8" key="1">
    <citation type="submission" date="2020-04" db="EMBL/GenBank/DDBJ databases">
        <authorList>
            <person name="Sombolestani A."/>
        </authorList>
    </citation>
    <scope>NUCLEOTIDE SEQUENCE</scope>
    <source>
        <strain evidence="8">R-71646</strain>
    </source>
</reference>
<dbReference type="InterPro" id="IPR013611">
    <property type="entry name" value="Transp-assoc_OB_typ2"/>
</dbReference>
<dbReference type="PANTHER" id="PTHR42781:SF1">
    <property type="entry name" value="THIAMINE IMPORT ATP-BINDING PROTEIN THIQ"/>
    <property type="match status" value="1"/>
</dbReference>
<name>A0ABR9YQ82_9PROT</name>
<keyword evidence="5" id="KW-0472">Membrane</keyword>
<evidence type="ECO:0000259" key="7">
    <source>
        <dbReference type="PROSITE" id="PS50893"/>
    </source>
</evidence>
<keyword evidence="9" id="KW-1185">Reference proteome</keyword>
<evidence type="ECO:0000256" key="3">
    <source>
        <dbReference type="ARBA" id="ARBA00022519"/>
    </source>
</evidence>
<evidence type="ECO:0000313" key="9">
    <source>
        <dbReference type="Proteomes" id="UP000644588"/>
    </source>
</evidence>
<accession>A0ABR9YQ82</accession>
<dbReference type="GO" id="GO:0005524">
    <property type="term" value="F:ATP binding"/>
    <property type="evidence" value="ECO:0007669"/>
    <property type="project" value="UniProtKB-KW"/>
</dbReference>
<keyword evidence="1" id="KW-0813">Transport</keyword>
<organism evidence="8 9">
    <name type="scientific">Gluconobacter potus</name>
    <dbReference type="NCBI Taxonomy" id="2724927"/>
    <lineage>
        <taxon>Bacteria</taxon>
        <taxon>Pseudomonadati</taxon>
        <taxon>Pseudomonadota</taxon>
        <taxon>Alphaproteobacteria</taxon>
        <taxon>Acetobacterales</taxon>
        <taxon>Acetobacteraceae</taxon>
        <taxon>Gluconobacter</taxon>
    </lineage>
</organism>
<dbReference type="InterPro" id="IPR003439">
    <property type="entry name" value="ABC_transporter-like_ATP-bd"/>
</dbReference>
<evidence type="ECO:0000256" key="1">
    <source>
        <dbReference type="ARBA" id="ARBA00022448"/>
    </source>
</evidence>
<dbReference type="EMBL" id="JABCQF010000010">
    <property type="protein sequence ID" value="MBF0883615.1"/>
    <property type="molecule type" value="Genomic_DNA"/>
</dbReference>
<gene>
    <name evidence="8" type="ORF">HKD31_12815</name>
</gene>
<feature type="region of interest" description="Disordered" evidence="6">
    <location>
        <begin position="1"/>
        <end position="24"/>
    </location>
</feature>
<comment type="caution">
    <text evidence="8">The sequence shown here is derived from an EMBL/GenBank/DDBJ whole genome shotgun (WGS) entry which is preliminary data.</text>
</comment>
<dbReference type="RefSeq" id="WP_194265367.1">
    <property type="nucleotide sequence ID" value="NZ_JABCQF010000010.1"/>
</dbReference>
<evidence type="ECO:0000256" key="5">
    <source>
        <dbReference type="ARBA" id="ARBA00023136"/>
    </source>
</evidence>
<proteinExistence type="predicted"/>
<dbReference type="Gene3D" id="3.40.50.300">
    <property type="entry name" value="P-loop containing nucleotide triphosphate hydrolases"/>
    <property type="match status" value="1"/>
</dbReference>
<dbReference type="InterPro" id="IPR050093">
    <property type="entry name" value="ABC_SmlMolc_Importer"/>
</dbReference>
<keyword evidence="4" id="KW-1278">Translocase</keyword>
<evidence type="ECO:0000313" key="8">
    <source>
        <dbReference type="EMBL" id="MBF0883615.1"/>
    </source>
</evidence>
<dbReference type="InterPro" id="IPR027417">
    <property type="entry name" value="P-loop_NTPase"/>
</dbReference>
<keyword evidence="2" id="KW-1003">Cell membrane</keyword>
<dbReference type="SUPFAM" id="SSF52540">
    <property type="entry name" value="P-loop containing nucleoside triphosphate hydrolases"/>
    <property type="match status" value="1"/>
</dbReference>
<feature type="domain" description="ABC transporter" evidence="7">
    <location>
        <begin position="20"/>
        <end position="252"/>
    </location>
</feature>
<keyword evidence="8" id="KW-0067">ATP-binding</keyword>
<dbReference type="Proteomes" id="UP000644588">
    <property type="component" value="Unassembled WGS sequence"/>
</dbReference>
<dbReference type="Pfam" id="PF08402">
    <property type="entry name" value="TOBE_2"/>
    <property type="match status" value="1"/>
</dbReference>
<evidence type="ECO:0000256" key="4">
    <source>
        <dbReference type="ARBA" id="ARBA00022967"/>
    </source>
</evidence>
<keyword evidence="8" id="KW-0547">Nucleotide-binding</keyword>
<dbReference type="Pfam" id="PF00005">
    <property type="entry name" value="ABC_tran"/>
    <property type="match status" value="1"/>
</dbReference>
<dbReference type="Gene3D" id="2.40.50.100">
    <property type="match status" value="1"/>
</dbReference>
<reference evidence="8" key="2">
    <citation type="submission" date="2020-11" db="EMBL/GenBank/DDBJ databases">
        <title>Description of novel Gluconobacter species.</title>
        <authorList>
            <person name="Cleenwerck I."/>
            <person name="Cnockaert M."/>
            <person name="Borremans W."/>
            <person name="Wieme A.D."/>
            <person name="De Vuyst L."/>
            <person name="Vandamme P."/>
        </authorList>
    </citation>
    <scope>NUCLEOTIDE SEQUENCE</scope>
    <source>
        <strain evidence="8">R-71646</strain>
    </source>
</reference>
<sequence>MSGLSGVSRMAPKQRSTRPSRPKPVLEVAGLRAAIDAPPVDLSLQPGTTLTLFGNQSEALSRLLDVLAGFLPSLGGTITVSGENVTSRPPAERRMRIVSPRDPLFPHLDLRDNIAFSLRASRQGRTEARAAAGRMISLLGLDGIAGLRPAELSPEQSLRVRLARALVTSPDVLLLDDPLHTLDPHAARRIPILLGTLSRALNLSVIQSVSRREDALRSGGEIAVFHDNRLLQCADAARLYDRPDCLEVATLFGETNTLPGQVLDIGDDVARVHLACGGIVDAMAAENLAEGQECLVCVRPDRISPFFGAQGLGMDEEGETPVRGVLTDSTHFGDHIRMRVRCAEGTEIELRRPPLQAQKIPAPGTAVQLAWPAAHATVFPPGAGMY</sequence>
<evidence type="ECO:0000256" key="6">
    <source>
        <dbReference type="SAM" id="MobiDB-lite"/>
    </source>
</evidence>
<dbReference type="InterPro" id="IPR008995">
    <property type="entry name" value="Mo/tungstate-bd_C_term_dom"/>
</dbReference>
<dbReference type="PROSITE" id="PS50893">
    <property type="entry name" value="ABC_TRANSPORTER_2"/>
    <property type="match status" value="1"/>
</dbReference>
<evidence type="ECO:0000256" key="2">
    <source>
        <dbReference type="ARBA" id="ARBA00022475"/>
    </source>
</evidence>
<protein>
    <submittedName>
        <fullName evidence="8">ABC transporter ATP-binding protein</fullName>
    </submittedName>
</protein>
<dbReference type="SUPFAM" id="SSF50331">
    <property type="entry name" value="MOP-like"/>
    <property type="match status" value="1"/>
</dbReference>
<keyword evidence="3" id="KW-0997">Cell inner membrane</keyword>
<dbReference type="PANTHER" id="PTHR42781">
    <property type="entry name" value="SPERMIDINE/PUTRESCINE IMPORT ATP-BINDING PROTEIN POTA"/>
    <property type="match status" value="1"/>
</dbReference>